<dbReference type="Proteomes" id="UP001165124">
    <property type="component" value="Unassembled WGS sequence"/>
</dbReference>
<dbReference type="EMBL" id="BSRZ01000020">
    <property type="protein sequence ID" value="GLW67131.1"/>
    <property type="molecule type" value="Genomic_DNA"/>
</dbReference>
<gene>
    <name evidence="2" type="ORF">Arub01_53740</name>
</gene>
<reference evidence="2" key="1">
    <citation type="submission" date="2023-02" db="EMBL/GenBank/DDBJ databases">
        <title>Actinomadura rubrobrunea NBRC 14622.</title>
        <authorList>
            <person name="Ichikawa N."/>
            <person name="Sato H."/>
            <person name="Tonouchi N."/>
        </authorList>
    </citation>
    <scope>NUCLEOTIDE SEQUENCE</scope>
    <source>
        <strain evidence="2">NBRC 14622</strain>
    </source>
</reference>
<organism evidence="2 3">
    <name type="scientific">Actinomadura rubrobrunea</name>
    <dbReference type="NCBI Taxonomy" id="115335"/>
    <lineage>
        <taxon>Bacteria</taxon>
        <taxon>Bacillati</taxon>
        <taxon>Actinomycetota</taxon>
        <taxon>Actinomycetes</taxon>
        <taxon>Streptosporangiales</taxon>
        <taxon>Thermomonosporaceae</taxon>
        <taxon>Actinomadura</taxon>
    </lineage>
</organism>
<dbReference type="AlphaFoldDB" id="A0A9W6Q242"/>
<proteinExistence type="predicted"/>
<feature type="region of interest" description="Disordered" evidence="1">
    <location>
        <begin position="45"/>
        <end position="64"/>
    </location>
</feature>
<name>A0A9W6Q242_9ACTN</name>
<sequence length="64" mass="7012">MEVVAALLAEVRLRSGRIITVYGVGEACGGVCLLLQPWSVVRRGGPKVPRLRDRRPCPARSALW</sequence>
<evidence type="ECO:0000256" key="1">
    <source>
        <dbReference type="SAM" id="MobiDB-lite"/>
    </source>
</evidence>
<comment type="caution">
    <text evidence="2">The sequence shown here is derived from an EMBL/GenBank/DDBJ whole genome shotgun (WGS) entry which is preliminary data.</text>
</comment>
<evidence type="ECO:0000313" key="3">
    <source>
        <dbReference type="Proteomes" id="UP001165124"/>
    </source>
</evidence>
<protein>
    <submittedName>
        <fullName evidence="2">Uncharacterized protein</fullName>
    </submittedName>
</protein>
<keyword evidence="3" id="KW-1185">Reference proteome</keyword>
<evidence type="ECO:0000313" key="2">
    <source>
        <dbReference type="EMBL" id="GLW67131.1"/>
    </source>
</evidence>
<accession>A0A9W6Q242</accession>